<gene>
    <name evidence="2" type="ORF">BD410DRAFT_793723</name>
</gene>
<keyword evidence="3" id="KW-1185">Reference proteome</keyword>
<dbReference type="AlphaFoldDB" id="A0A4Y7PSI2"/>
<reference evidence="2 3" key="1">
    <citation type="submission" date="2018-06" db="EMBL/GenBank/DDBJ databases">
        <title>A transcriptomic atlas of mushroom development highlights an independent origin of complex multicellularity.</title>
        <authorList>
            <consortium name="DOE Joint Genome Institute"/>
            <person name="Krizsan K."/>
            <person name="Almasi E."/>
            <person name="Merenyi Z."/>
            <person name="Sahu N."/>
            <person name="Viragh M."/>
            <person name="Koszo T."/>
            <person name="Mondo S."/>
            <person name="Kiss B."/>
            <person name="Balint B."/>
            <person name="Kues U."/>
            <person name="Barry K."/>
            <person name="Hegedus J.C."/>
            <person name="Henrissat B."/>
            <person name="Johnson J."/>
            <person name="Lipzen A."/>
            <person name="Ohm R."/>
            <person name="Nagy I."/>
            <person name="Pangilinan J."/>
            <person name="Yan J."/>
            <person name="Xiong Y."/>
            <person name="Grigoriev I.V."/>
            <person name="Hibbett D.S."/>
            <person name="Nagy L.G."/>
        </authorList>
    </citation>
    <scope>NUCLEOTIDE SEQUENCE [LARGE SCALE GENOMIC DNA]</scope>
    <source>
        <strain evidence="2 3">SZMC22713</strain>
    </source>
</reference>
<name>A0A4Y7PSI2_9AGAM</name>
<feature type="compositionally biased region" description="Low complexity" evidence="1">
    <location>
        <begin position="10"/>
        <end position="24"/>
    </location>
</feature>
<proteinExistence type="predicted"/>
<evidence type="ECO:0000313" key="3">
    <source>
        <dbReference type="Proteomes" id="UP000294933"/>
    </source>
</evidence>
<evidence type="ECO:0000256" key="1">
    <source>
        <dbReference type="SAM" id="MobiDB-lite"/>
    </source>
</evidence>
<sequence>MLVSAFPEPVGSASRSGSGSVRSGNLLHQFRRPTSAPVRPLDEDYDKGIADTSTSRARPIEHPPAPADSVHRAERRIVWLAVDQPRH</sequence>
<dbReference type="EMBL" id="ML170213">
    <property type="protein sequence ID" value="TDL18031.1"/>
    <property type="molecule type" value="Genomic_DNA"/>
</dbReference>
<protein>
    <submittedName>
        <fullName evidence="2">Uncharacterized protein</fullName>
    </submittedName>
</protein>
<organism evidence="2 3">
    <name type="scientific">Rickenella mellea</name>
    <dbReference type="NCBI Taxonomy" id="50990"/>
    <lineage>
        <taxon>Eukaryota</taxon>
        <taxon>Fungi</taxon>
        <taxon>Dikarya</taxon>
        <taxon>Basidiomycota</taxon>
        <taxon>Agaricomycotina</taxon>
        <taxon>Agaricomycetes</taxon>
        <taxon>Hymenochaetales</taxon>
        <taxon>Rickenellaceae</taxon>
        <taxon>Rickenella</taxon>
    </lineage>
</organism>
<dbReference type="Proteomes" id="UP000294933">
    <property type="component" value="Unassembled WGS sequence"/>
</dbReference>
<feature type="region of interest" description="Disordered" evidence="1">
    <location>
        <begin position="1"/>
        <end position="70"/>
    </location>
</feature>
<feature type="compositionally biased region" description="Basic and acidic residues" evidence="1">
    <location>
        <begin position="40"/>
        <end position="49"/>
    </location>
</feature>
<dbReference type="VEuPathDB" id="FungiDB:BD410DRAFT_793723"/>
<accession>A0A4Y7PSI2</accession>
<evidence type="ECO:0000313" key="2">
    <source>
        <dbReference type="EMBL" id="TDL18031.1"/>
    </source>
</evidence>